<dbReference type="AlphaFoldDB" id="A0A9D4Z7R8"/>
<comment type="caution">
    <text evidence="1">The sequence shown here is derived from an EMBL/GenBank/DDBJ whole genome shotgun (WGS) entry which is preliminary data.</text>
</comment>
<name>A0A9D4Z7R8_ADICA</name>
<evidence type="ECO:0000313" key="2">
    <source>
        <dbReference type="Proteomes" id="UP000886520"/>
    </source>
</evidence>
<keyword evidence="2" id="KW-1185">Reference proteome</keyword>
<organism evidence="1 2">
    <name type="scientific">Adiantum capillus-veneris</name>
    <name type="common">Maidenhair fern</name>
    <dbReference type="NCBI Taxonomy" id="13818"/>
    <lineage>
        <taxon>Eukaryota</taxon>
        <taxon>Viridiplantae</taxon>
        <taxon>Streptophyta</taxon>
        <taxon>Embryophyta</taxon>
        <taxon>Tracheophyta</taxon>
        <taxon>Polypodiopsida</taxon>
        <taxon>Polypodiidae</taxon>
        <taxon>Polypodiales</taxon>
        <taxon>Pteridineae</taxon>
        <taxon>Pteridaceae</taxon>
        <taxon>Vittarioideae</taxon>
        <taxon>Adiantum</taxon>
    </lineage>
</organism>
<accession>A0A9D4Z7R8</accession>
<proteinExistence type="predicted"/>
<dbReference type="Proteomes" id="UP000886520">
    <property type="component" value="Chromosome 19"/>
</dbReference>
<dbReference type="EMBL" id="JABFUD020000019">
    <property type="protein sequence ID" value="KAI5065468.1"/>
    <property type="molecule type" value="Genomic_DNA"/>
</dbReference>
<gene>
    <name evidence="1" type="ORF">GOP47_0020163</name>
</gene>
<sequence length="77" mass="9407">MKKFRKSRSKKRGPNRELRAFPANELTDMMYGYGDYEKDETRVARAKEMLRRLRSQERFIRDIRIASKRDGKRRQIL</sequence>
<evidence type="ECO:0000313" key="1">
    <source>
        <dbReference type="EMBL" id="KAI5065468.1"/>
    </source>
</evidence>
<protein>
    <submittedName>
        <fullName evidence="1">Uncharacterized protein</fullName>
    </submittedName>
</protein>
<reference evidence="1" key="1">
    <citation type="submission" date="2021-01" db="EMBL/GenBank/DDBJ databases">
        <title>Adiantum capillus-veneris genome.</title>
        <authorList>
            <person name="Fang Y."/>
            <person name="Liao Q."/>
        </authorList>
    </citation>
    <scope>NUCLEOTIDE SEQUENCE</scope>
    <source>
        <strain evidence="1">H3</strain>
        <tissue evidence="1">Leaf</tissue>
    </source>
</reference>